<keyword evidence="1" id="KW-0812">Transmembrane</keyword>
<reference evidence="2" key="1">
    <citation type="submission" date="2023-01" db="EMBL/GenBank/DDBJ databases">
        <title>Colletotrichum chrysophilum M932 genome sequence.</title>
        <authorList>
            <person name="Baroncelli R."/>
        </authorList>
    </citation>
    <scope>NUCLEOTIDE SEQUENCE</scope>
    <source>
        <strain evidence="2">M932</strain>
    </source>
</reference>
<feature type="transmembrane region" description="Helical" evidence="1">
    <location>
        <begin position="6"/>
        <end position="24"/>
    </location>
</feature>
<dbReference type="AlphaFoldDB" id="A0AAD9A4V0"/>
<comment type="caution">
    <text evidence="2">The sequence shown here is derived from an EMBL/GenBank/DDBJ whole genome shotgun (WGS) entry which is preliminary data.</text>
</comment>
<dbReference type="EMBL" id="JAQOWY010000721">
    <property type="protein sequence ID" value="KAK1839089.1"/>
    <property type="molecule type" value="Genomic_DNA"/>
</dbReference>
<organism evidence="2 3">
    <name type="scientific">Colletotrichum chrysophilum</name>
    <dbReference type="NCBI Taxonomy" id="1836956"/>
    <lineage>
        <taxon>Eukaryota</taxon>
        <taxon>Fungi</taxon>
        <taxon>Dikarya</taxon>
        <taxon>Ascomycota</taxon>
        <taxon>Pezizomycotina</taxon>
        <taxon>Sordariomycetes</taxon>
        <taxon>Hypocreomycetidae</taxon>
        <taxon>Glomerellales</taxon>
        <taxon>Glomerellaceae</taxon>
        <taxon>Colletotrichum</taxon>
        <taxon>Colletotrichum gloeosporioides species complex</taxon>
    </lineage>
</organism>
<evidence type="ECO:0000256" key="1">
    <source>
        <dbReference type="SAM" id="Phobius"/>
    </source>
</evidence>
<keyword evidence="1" id="KW-0472">Membrane</keyword>
<accession>A0AAD9A4V0</accession>
<protein>
    <submittedName>
        <fullName evidence="2">Uncharacterized protein</fullName>
    </submittedName>
</protein>
<name>A0AAD9A4V0_9PEZI</name>
<proteinExistence type="predicted"/>
<dbReference type="Proteomes" id="UP001243330">
    <property type="component" value="Unassembled WGS sequence"/>
</dbReference>
<evidence type="ECO:0000313" key="2">
    <source>
        <dbReference type="EMBL" id="KAK1839089.1"/>
    </source>
</evidence>
<gene>
    <name evidence="2" type="ORF">CCHR01_18287</name>
</gene>
<evidence type="ECO:0000313" key="3">
    <source>
        <dbReference type="Proteomes" id="UP001243330"/>
    </source>
</evidence>
<keyword evidence="3" id="KW-1185">Reference proteome</keyword>
<keyword evidence="1" id="KW-1133">Transmembrane helix</keyword>
<sequence length="99" mass="10888">MLITNILTTVTTANAVFAFTGAAYDMRVMKYAKTGCSSHGGGNLDWNRGLCHGLCSNDWGMKVVDYNINCKMRGYSDGNCRSKVVTAFSTRHCHTLKEV</sequence>